<sequence>MEPPAKRVRSSTAYRRAPYAAAACDYCHGRKLKCSGDRPCARCKKQDISCSYPTKASSATTQTDSGLNQQQPPGDQNGTRLSETLFTSIDDLQRQLDDFRTKLRGATVPGLSESLLLSPPETMQQKVNPDERTTRDPALMKEESTSANSPGIYAGPTSFAWGMVTADARLANLTPSSRDDATPGSPPLPLAQSPQAAGSPPFQPPEPTEFYENASLDKFSVEDVLRYLDIFQNVYGVLHAIPQLEKIRTNTPSLLRSAKRSIWSQACDPGRCGLLEMMKIILAAGLVAEAGTRTKLSEVLYRSVEPCITACAFQHTVTYDFRTLLLLVAMYHFANDDLVLGARAIMYAARTAVEEGLYRIETLTAKVPDQKERQAVVRQLWSLFVLDRQFNFAAGLPHHLNDRDVDLPAPVEAPYLAAMVSYVIMGAQGWNSLVNRNLLASGRIPSKDALNFFHYQVHHWREELDPSVRFDPRAIESDDGVFFTSTQDEREIYLKTLLYLRSNQIHILVLRPILIYPQTARNNTTLIMDAIVLAKKTIRTLNTVAAKTALYTTRQAIFNHFLSSALAVLFLTAAYDAETQATTGTRPDASIRLLGDAATELQAGLDLIDRLRRTSQSAAKLWARFARPRQQLVRLGILSCSSVSQREKQQHPPHEATGHRPLHAQSHTQTETQDYDMSGANVSTSMNAGADHHAVDFGASVALAPDFDFDSVVGVFEQDNGLLWQDWFEGGFMDSSAPFGMPAWM</sequence>
<feature type="compositionally biased region" description="Basic and acidic residues" evidence="6">
    <location>
        <begin position="645"/>
        <end position="658"/>
    </location>
</feature>
<accession>V9D933</accession>
<dbReference type="InterPro" id="IPR007219">
    <property type="entry name" value="XnlR_reg_dom"/>
</dbReference>
<dbReference type="VEuPathDB" id="FungiDB:G647_06542"/>
<dbReference type="PROSITE" id="PS00463">
    <property type="entry name" value="ZN2_CY6_FUNGAL_1"/>
    <property type="match status" value="1"/>
</dbReference>
<evidence type="ECO:0000256" key="3">
    <source>
        <dbReference type="ARBA" id="ARBA00023125"/>
    </source>
</evidence>
<gene>
    <name evidence="8" type="ORF">G647_06542</name>
</gene>
<dbReference type="GO" id="GO:0005634">
    <property type="term" value="C:nucleus"/>
    <property type="evidence" value="ECO:0007669"/>
    <property type="project" value="TreeGrafter"/>
</dbReference>
<dbReference type="CDD" id="cd00067">
    <property type="entry name" value="GAL4"/>
    <property type="match status" value="1"/>
</dbReference>
<evidence type="ECO:0000256" key="1">
    <source>
        <dbReference type="ARBA" id="ARBA00022723"/>
    </source>
</evidence>
<evidence type="ECO:0000256" key="4">
    <source>
        <dbReference type="ARBA" id="ARBA00023163"/>
    </source>
</evidence>
<keyword evidence="4" id="KW-0804">Transcription</keyword>
<dbReference type="HOGENOM" id="CLU_427605_0_0_1"/>
<feature type="compositionally biased region" description="Low complexity" evidence="6">
    <location>
        <begin position="111"/>
        <end position="121"/>
    </location>
</feature>
<dbReference type="PANTHER" id="PTHR47424:SF5">
    <property type="entry name" value="ZN(II)2CYS6 TRANSCRIPTION FACTOR (EUROFUNG)"/>
    <property type="match status" value="1"/>
</dbReference>
<name>V9D933_9EURO</name>
<feature type="region of interest" description="Disordered" evidence="6">
    <location>
        <begin position="644"/>
        <end position="680"/>
    </location>
</feature>
<feature type="region of interest" description="Disordered" evidence="6">
    <location>
        <begin position="54"/>
        <end position="81"/>
    </location>
</feature>
<reference evidence="8 9" key="1">
    <citation type="submission" date="2013-03" db="EMBL/GenBank/DDBJ databases">
        <title>The Genome Sequence of Cladophialophora carrionii CBS 160.54.</title>
        <authorList>
            <consortium name="The Broad Institute Genomics Platform"/>
            <person name="Cuomo C."/>
            <person name="de Hoog S."/>
            <person name="Gorbushina A."/>
            <person name="Walker B."/>
            <person name="Young S.K."/>
            <person name="Zeng Q."/>
            <person name="Gargeya S."/>
            <person name="Fitzgerald M."/>
            <person name="Haas B."/>
            <person name="Abouelleil A."/>
            <person name="Allen A.W."/>
            <person name="Alvarado L."/>
            <person name="Arachchi H.M."/>
            <person name="Berlin A.M."/>
            <person name="Chapman S.B."/>
            <person name="Gainer-Dewar J."/>
            <person name="Goldberg J."/>
            <person name="Griggs A."/>
            <person name="Gujja S."/>
            <person name="Hansen M."/>
            <person name="Howarth C."/>
            <person name="Imamovic A."/>
            <person name="Ireland A."/>
            <person name="Larimer J."/>
            <person name="McCowan C."/>
            <person name="Murphy C."/>
            <person name="Pearson M."/>
            <person name="Poon T.W."/>
            <person name="Priest M."/>
            <person name="Roberts A."/>
            <person name="Saif S."/>
            <person name="Shea T."/>
            <person name="Sisk P."/>
            <person name="Sykes S."/>
            <person name="Wortman J."/>
            <person name="Nusbaum C."/>
            <person name="Birren B."/>
        </authorList>
    </citation>
    <scope>NUCLEOTIDE SEQUENCE [LARGE SCALE GENOMIC DNA]</scope>
    <source>
        <strain evidence="8 9">CBS 160.54</strain>
    </source>
</reference>
<dbReference type="GO" id="GO:0000435">
    <property type="term" value="P:positive regulation of transcription from RNA polymerase II promoter by galactose"/>
    <property type="evidence" value="ECO:0007669"/>
    <property type="project" value="TreeGrafter"/>
</dbReference>
<keyword evidence="1" id="KW-0479">Metal-binding</keyword>
<dbReference type="RefSeq" id="XP_008729084.1">
    <property type="nucleotide sequence ID" value="XM_008730862.1"/>
</dbReference>
<dbReference type="InterPro" id="IPR036864">
    <property type="entry name" value="Zn2-C6_fun-type_DNA-bd_sf"/>
</dbReference>
<dbReference type="PROSITE" id="PS50048">
    <property type="entry name" value="ZN2_CY6_FUNGAL_2"/>
    <property type="match status" value="1"/>
</dbReference>
<dbReference type="GeneID" id="19985035"/>
<organism evidence="8 9">
    <name type="scientific">Cladophialophora carrionii CBS 160.54</name>
    <dbReference type="NCBI Taxonomy" id="1279043"/>
    <lineage>
        <taxon>Eukaryota</taxon>
        <taxon>Fungi</taxon>
        <taxon>Dikarya</taxon>
        <taxon>Ascomycota</taxon>
        <taxon>Pezizomycotina</taxon>
        <taxon>Eurotiomycetes</taxon>
        <taxon>Chaetothyriomycetidae</taxon>
        <taxon>Chaetothyriales</taxon>
        <taxon>Herpotrichiellaceae</taxon>
        <taxon>Cladophialophora</taxon>
    </lineage>
</organism>
<dbReference type="GO" id="GO:0000978">
    <property type="term" value="F:RNA polymerase II cis-regulatory region sequence-specific DNA binding"/>
    <property type="evidence" value="ECO:0007669"/>
    <property type="project" value="TreeGrafter"/>
</dbReference>
<dbReference type="CDD" id="cd12148">
    <property type="entry name" value="fungal_TF_MHR"/>
    <property type="match status" value="1"/>
</dbReference>
<feature type="region of interest" description="Disordered" evidence="6">
    <location>
        <begin position="174"/>
        <end position="209"/>
    </location>
</feature>
<feature type="domain" description="Zn(2)-C6 fungal-type" evidence="7">
    <location>
        <begin position="23"/>
        <end position="52"/>
    </location>
</feature>
<keyword evidence="2" id="KW-0805">Transcription regulation</keyword>
<evidence type="ECO:0000256" key="6">
    <source>
        <dbReference type="SAM" id="MobiDB-lite"/>
    </source>
</evidence>
<evidence type="ECO:0000313" key="9">
    <source>
        <dbReference type="Proteomes" id="UP000030678"/>
    </source>
</evidence>
<dbReference type="InterPro" id="IPR051127">
    <property type="entry name" value="Fungal_SecMet_Regulators"/>
</dbReference>
<protein>
    <recommendedName>
        <fullName evidence="7">Zn(2)-C6 fungal-type domain-containing protein</fullName>
    </recommendedName>
</protein>
<dbReference type="SUPFAM" id="SSF57701">
    <property type="entry name" value="Zn2/Cys6 DNA-binding domain"/>
    <property type="match status" value="1"/>
</dbReference>
<dbReference type="InterPro" id="IPR001138">
    <property type="entry name" value="Zn2Cys6_DnaBD"/>
</dbReference>
<dbReference type="Pfam" id="PF04082">
    <property type="entry name" value="Fungal_trans"/>
    <property type="match status" value="1"/>
</dbReference>
<dbReference type="OrthoDB" id="2123952at2759"/>
<keyword evidence="5" id="KW-0539">Nucleus</keyword>
<dbReference type="PANTHER" id="PTHR47424">
    <property type="entry name" value="REGULATORY PROTEIN GAL4"/>
    <property type="match status" value="1"/>
</dbReference>
<dbReference type="Proteomes" id="UP000030678">
    <property type="component" value="Unassembled WGS sequence"/>
</dbReference>
<dbReference type="AlphaFoldDB" id="V9D933"/>
<dbReference type="GO" id="GO:0008270">
    <property type="term" value="F:zinc ion binding"/>
    <property type="evidence" value="ECO:0007669"/>
    <property type="project" value="InterPro"/>
</dbReference>
<dbReference type="GO" id="GO:0006351">
    <property type="term" value="P:DNA-templated transcription"/>
    <property type="evidence" value="ECO:0007669"/>
    <property type="project" value="InterPro"/>
</dbReference>
<dbReference type="Pfam" id="PF00172">
    <property type="entry name" value="Zn_clus"/>
    <property type="match status" value="1"/>
</dbReference>
<evidence type="ECO:0000256" key="2">
    <source>
        <dbReference type="ARBA" id="ARBA00023015"/>
    </source>
</evidence>
<dbReference type="Gene3D" id="4.10.240.10">
    <property type="entry name" value="Zn(2)-C6 fungal-type DNA-binding domain"/>
    <property type="match status" value="1"/>
</dbReference>
<keyword evidence="3" id="KW-0238">DNA-binding</keyword>
<proteinExistence type="predicted"/>
<dbReference type="EMBL" id="KB822706">
    <property type="protein sequence ID" value="ETI22467.1"/>
    <property type="molecule type" value="Genomic_DNA"/>
</dbReference>
<feature type="region of interest" description="Disordered" evidence="6">
    <location>
        <begin position="111"/>
        <end position="135"/>
    </location>
</feature>
<dbReference type="GO" id="GO:0000981">
    <property type="term" value="F:DNA-binding transcription factor activity, RNA polymerase II-specific"/>
    <property type="evidence" value="ECO:0007669"/>
    <property type="project" value="InterPro"/>
</dbReference>
<evidence type="ECO:0000313" key="8">
    <source>
        <dbReference type="EMBL" id="ETI22467.1"/>
    </source>
</evidence>
<evidence type="ECO:0000259" key="7">
    <source>
        <dbReference type="PROSITE" id="PS50048"/>
    </source>
</evidence>
<evidence type="ECO:0000256" key="5">
    <source>
        <dbReference type="ARBA" id="ARBA00023242"/>
    </source>
</evidence>
<dbReference type="SMART" id="SM00066">
    <property type="entry name" value="GAL4"/>
    <property type="match status" value="1"/>
</dbReference>